<dbReference type="SUPFAM" id="SSF51905">
    <property type="entry name" value="FAD/NAD(P)-binding domain"/>
    <property type="match status" value="1"/>
</dbReference>
<dbReference type="GO" id="GO:0001716">
    <property type="term" value="F:L-amino-acid oxidase activity"/>
    <property type="evidence" value="ECO:0007669"/>
    <property type="project" value="TreeGrafter"/>
</dbReference>
<dbReference type="Proteomes" id="UP001152795">
    <property type="component" value="Unassembled WGS sequence"/>
</dbReference>
<dbReference type="GO" id="GO:0009063">
    <property type="term" value="P:amino acid catabolic process"/>
    <property type="evidence" value="ECO:0007669"/>
    <property type="project" value="TreeGrafter"/>
</dbReference>
<dbReference type="Pfam" id="PF01593">
    <property type="entry name" value="Amino_oxidase"/>
    <property type="match status" value="2"/>
</dbReference>
<keyword evidence="2" id="KW-1185">Reference proteome</keyword>
<proteinExistence type="predicted"/>
<dbReference type="Gene3D" id="1.20.1440.240">
    <property type="match status" value="1"/>
</dbReference>
<dbReference type="Gene3D" id="3.50.50.60">
    <property type="entry name" value="FAD/NAD(P)-binding domain"/>
    <property type="match status" value="1"/>
</dbReference>
<sequence>MATSYLLDHRRFWANAKPLKRRILEGSEVIQQSDYLKDFLLLIQSDGLDTAYDVYGDDEPRPPPPESAYLKAPEDVAYDYDVIVVGAGMAGLSAAYELKKAGLSVIILEQTERYGGRVFTYGLESNLAPGLYGEAGAMRLPEISSELHVYDRSRVPFLNNDFGNLIEDWCCLFLCFWYSCINSISGTYYAETTKIVTDQLKMWLNNATDIDEEINVWERWINIWSQFTLESFLRSNIHAIYAKVLEEDRQDLDVDTLAKLLPWSNDAVRSYAVFTYTPFLENSLVQYLRDQLGHWWSADMHCLVGGMHSLADGFFSNEVLNTDDLVDHAQAFKFSYFSVPSRPNDDFVQVSCYANSDQSSPNKTYTARAVIVTTTVNILRQLTFEPLGQGGNAKHEQRKCLQAIDDLTIAPSTKIFLQTQRRFWEDADYNIQGGFSKTNLPIGQIHYVKPDPEYVESTNQGIIMVYVWNNDALIFGSLRPDQVKQEAIEQIAEIHPEIMEENMVEKSIVHAWYNQPSYQGAFGFMKTSQFNNISYEYRSNIYSDNSSFRSKTTIDNLLTETLWEPM</sequence>
<dbReference type="InterPro" id="IPR036188">
    <property type="entry name" value="FAD/NAD-bd_sf"/>
</dbReference>
<evidence type="ECO:0000313" key="2">
    <source>
        <dbReference type="Proteomes" id="UP001152795"/>
    </source>
</evidence>
<feature type="non-terminal residue" evidence="1">
    <location>
        <position position="1"/>
    </location>
</feature>
<dbReference type="InterPro" id="IPR002937">
    <property type="entry name" value="Amino_oxidase"/>
</dbReference>
<reference evidence="1" key="1">
    <citation type="submission" date="2020-04" db="EMBL/GenBank/DDBJ databases">
        <authorList>
            <person name="Alioto T."/>
            <person name="Alioto T."/>
            <person name="Gomez Garrido J."/>
        </authorList>
    </citation>
    <scope>NUCLEOTIDE SEQUENCE</scope>
    <source>
        <strain evidence="1">A484AB</strain>
    </source>
</reference>
<dbReference type="Gene3D" id="3.90.660.10">
    <property type="match status" value="1"/>
</dbReference>
<evidence type="ECO:0000313" key="1">
    <source>
        <dbReference type="EMBL" id="CAB3998615.1"/>
    </source>
</evidence>
<accession>A0A7D9E0J5</accession>
<dbReference type="AlphaFoldDB" id="A0A7D9E0J5"/>
<gene>
    <name evidence="1" type="ORF">PACLA_8A048457</name>
</gene>
<dbReference type="EMBL" id="CACRXK020003399">
    <property type="protein sequence ID" value="CAB3998615.1"/>
    <property type="molecule type" value="Genomic_DNA"/>
</dbReference>
<comment type="caution">
    <text evidence="1">The sequence shown here is derived from an EMBL/GenBank/DDBJ whole genome shotgun (WGS) entry which is preliminary data.</text>
</comment>
<dbReference type="SUPFAM" id="SSF54373">
    <property type="entry name" value="FAD-linked reductases, C-terminal domain"/>
    <property type="match status" value="1"/>
</dbReference>
<dbReference type="PANTHER" id="PTHR10742:SF342">
    <property type="entry name" value="AMINE OXIDASE"/>
    <property type="match status" value="1"/>
</dbReference>
<name>A0A7D9E0J5_PARCT</name>
<organism evidence="1 2">
    <name type="scientific">Paramuricea clavata</name>
    <name type="common">Red gorgonian</name>
    <name type="synonym">Violescent sea-whip</name>
    <dbReference type="NCBI Taxonomy" id="317549"/>
    <lineage>
        <taxon>Eukaryota</taxon>
        <taxon>Metazoa</taxon>
        <taxon>Cnidaria</taxon>
        <taxon>Anthozoa</taxon>
        <taxon>Octocorallia</taxon>
        <taxon>Malacalcyonacea</taxon>
        <taxon>Plexauridae</taxon>
        <taxon>Paramuricea</taxon>
    </lineage>
</organism>
<dbReference type="OrthoDB" id="5980077at2759"/>
<protein>
    <submittedName>
        <fullName evidence="1">L-amino-acid oxidase-like</fullName>
    </submittedName>
</protein>
<dbReference type="PANTHER" id="PTHR10742">
    <property type="entry name" value="FLAVIN MONOAMINE OXIDASE"/>
    <property type="match status" value="1"/>
</dbReference>
<dbReference type="InterPro" id="IPR050281">
    <property type="entry name" value="Flavin_monoamine_oxidase"/>
</dbReference>